<dbReference type="PANTHER" id="PTHR33491">
    <property type="entry name" value="OSJNBA0016N04.9 PROTEIN"/>
    <property type="match status" value="1"/>
</dbReference>
<accession>A0A7J6WMS1</accession>
<evidence type="ECO:0000313" key="2">
    <source>
        <dbReference type="Proteomes" id="UP000554482"/>
    </source>
</evidence>
<keyword evidence="2" id="KW-1185">Reference proteome</keyword>
<name>A0A7J6WMS1_THATH</name>
<dbReference type="AlphaFoldDB" id="A0A7J6WMS1"/>
<organism evidence="1 2">
    <name type="scientific">Thalictrum thalictroides</name>
    <name type="common">Rue-anemone</name>
    <name type="synonym">Anemone thalictroides</name>
    <dbReference type="NCBI Taxonomy" id="46969"/>
    <lineage>
        <taxon>Eukaryota</taxon>
        <taxon>Viridiplantae</taxon>
        <taxon>Streptophyta</taxon>
        <taxon>Embryophyta</taxon>
        <taxon>Tracheophyta</taxon>
        <taxon>Spermatophyta</taxon>
        <taxon>Magnoliopsida</taxon>
        <taxon>Ranunculales</taxon>
        <taxon>Ranunculaceae</taxon>
        <taxon>Thalictroideae</taxon>
        <taxon>Thalictrum</taxon>
    </lineage>
</organism>
<dbReference type="Proteomes" id="UP000554482">
    <property type="component" value="Unassembled WGS sequence"/>
</dbReference>
<gene>
    <name evidence="1" type="ORF">FRX31_012155</name>
</gene>
<dbReference type="OrthoDB" id="4062651at2759"/>
<protein>
    <submittedName>
        <fullName evidence="1">Uncharacterized protein</fullName>
    </submittedName>
</protein>
<sequence length="107" mass="12068">MAEGTCFGVGCCQSSIPRDLQFFVIEEVRVVPIHTTDVQSSRACNSVFLAEEDKYSFKVKDLYNISSLLNIPFVLNWVVANQTCKDAQRDPKKFACKENSDCYDSVD</sequence>
<feature type="non-terminal residue" evidence="1">
    <location>
        <position position="107"/>
    </location>
</feature>
<comment type="caution">
    <text evidence="1">The sequence shown here is derived from an EMBL/GenBank/DDBJ whole genome shotgun (WGS) entry which is preliminary data.</text>
</comment>
<reference evidence="1 2" key="1">
    <citation type="submission" date="2020-06" db="EMBL/GenBank/DDBJ databases">
        <title>Transcriptomic and genomic resources for Thalictrum thalictroides and T. hernandezii: Facilitating candidate gene discovery in an emerging model plant lineage.</title>
        <authorList>
            <person name="Arias T."/>
            <person name="Riano-Pachon D.M."/>
            <person name="Di Stilio V.S."/>
        </authorList>
    </citation>
    <scope>NUCLEOTIDE SEQUENCE [LARGE SCALE GENOMIC DNA]</scope>
    <source>
        <strain evidence="2">cv. WT478/WT964</strain>
        <tissue evidence="1">Leaves</tissue>
    </source>
</reference>
<proteinExistence type="predicted"/>
<evidence type="ECO:0000313" key="1">
    <source>
        <dbReference type="EMBL" id="KAF5198258.1"/>
    </source>
</evidence>
<dbReference type="EMBL" id="JABWDY010013478">
    <property type="protein sequence ID" value="KAF5198258.1"/>
    <property type="molecule type" value="Genomic_DNA"/>
</dbReference>